<gene>
    <name evidence="2" type="ORF">KUTeg_017987</name>
</gene>
<comment type="caution">
    <text evidence="2">The sequence shown here is derived from an EMBL/GenBank/DDBJ whole genome shotgun (WGS) entry which is preliminary data.</text>
</comment>
<organism evidence="2 3">
    <name type="scientific">Tegillarca granosa</name>
    <name type="common">Malaysian cockle</name>
    <name type="synonym">Anadara granosa</name>
    <dbReference type="NCBI Taxonomy" id="220873"/>
    <lineage>
        <taxon>Eukaryota</taxon>
        <taxon>Metazoa</taxon>
        <taxon>Spiralia</taxon>
        <taxon>Lophotrochozoa</taxon>
        <taxon>Mollusca</taxon>
        <taxon>Bivalvia</taxon>
        <taxon>Autobranchia</taxon>
        <taxon>Pteriomorphia</taxon>
        <taxon>Arcoida</taxon>
        <taxon>Arcoidea</taxon>
        <taxon>Arcidae</taxon>
        <taxon>Tegillarca</taxon>
    </lineage>
</organism>
<protein>
    <submittedName>
        <fullName evidence="2">Uncharacterized protein</fullName>
    </submittedName>
</protein>
<evidence type="ECO:0000313" key="2">
    <source>
        <dbReference type="EMBL" id="KAJ8304404.1"/>
    </source>
</evidence>
<name>A0ABQ9EGJ0_TEGGR</name>
<sequence length="106" mass="12317">MSTGAIQTQADCRWWNSRMYADQPYMIPVNPNAEDKKEKKIVVGKQVTPVAALLERVKSEYKRQVEEGHPVVPLNQAEVEEEEEEQEEEEQEEEIYNKLVLLDVTI</sequence>
<proteinExistence type="predicted"/>
<feature type="region of interest" description="Disordered" evidence="1">
    <location>
        <begin position="68"/>
        <end position="94"/>
    </location>
</feature>
<dbReference type="EMBL" id="JARBDR010000903">
    <property type="protein sequence ID" value="KAJ8304404.1"/>
    <property type="molecule type" value="Genomic_DNA"/>
</dbReference>
<evidence type="ECO:0000313" key="3">
    <source>
        <dbReference type="Proteomes" id="UP001217089"/>
    </source>
</evidence>
<feature type="compositionally biased region" description="Acidic residues" evidence="1">
    <location>
        <begin position="78"/>
        <end position="94"/>
    </location>
</feature>
<reference evidence="2 3" key="1">
    <citation type="submission" date="2022-12" db="EMBL/GenBank/DDBJ databases">
        <title>Chromosome-level genome of Tegillarca granosa.</title>
        <authorList>
            <person name="Kim J."/>
        </authorList>
    </citation>
    <scope>NUCLEOTIDE SEQUENCE [LARGE SCALE GENOMIC DNA]</scope>
    <source>
        <strain evidence="2">Teg-2019</strain>
        <tissue evidence="2">Adductor muscle</tissue>
    </source>
</reference>
<dbReference type="Proteomes" id="UP001217089">
    <property type="component" value="Unassembled WGS sequence"/>
</dbReference>
<keyword evidence="3" id="KW-1185">Reference proteome</keyword>
<evidence type="ECO:0000256" key="1">
    <source>
        <dbReference type="SAM" id="MobiDB-lite"/>
    </source>
</evidence>
<accession>A0ABQ9EGJ0</accession>